<sequence>MFALVTRIPIRKPVHDGVDSFRPNDLTANTLVITTNRRHGQRGGAFLAIGYVLRTKICRDITGEFDEFRYEKCGKGTGNYMGD</sequence>
<proteinExistence type="predicted"/>
<evidence type="ECO:0000313" key="1">
    <source>
        <dbReference type="EMBL" id="GGA39591.1"/>
    </source>
</evidence>
<organism evidence="1 2">
    <name type="scientific">Dyella nitratireducens</name>
    <dbReference type="NCBI Taxonomy" id="1849580"/>
    <lineage>
        <taxon>Bacteria</taxon>
        <taxon>Pseudomonadati</taxon>
        <taxon>Pseudomonadota</taxon>
        <taxon>Gammaproteobacteria</taxon>
        <taxon>Lysobacterales</taxon>
        <taxon>Rhodanobacteraceae</taxon>
        <taxon>Dyella</taxon>
    </lineage>
</organism>
<dbReference type="Proteomes" id="UP000620046">
    <property type="component" value="Unassembled WGS sequence"/>
</dbReference>
<reference evidence="2" key="1">
    <citation type="journal article" date="2019" name="Int. J. Syst. Evol. Microbiol.">
        <title>The Global Catalogue of Microorganisms (GCM) 10K type strain sequencing project: providing services to taxonomists for standard genome sequencing and annotation.</title>
        <authorList>
            <consortium name="The Broad Institute Genomics Platform"/>
            <consortium name="The Broad Institute Genome Sequencing Center for Infectious Disease"/>
            <person name="Wu L."/>
            <person name="Ma J."/>
        </authorList>
    </citation>
    <scope>NUCLEOTIDE SEQUENCE [LARGE SCALE GENOMIC DNA]</scope>
    <source>
        <strain evidence="2">CGMCC 1.15439</strain>
    </source>
</reference>
<name>A0ABQ1GA13_9GAMM</name>
<keyword evidence="2" id="KW-1185">Reference proteome</keyword>
<evidence type="ECO:0000313" key="2">
    <source>
        <dbReference type="Proteomes" id="UP000620046"/>
    </source>
</evidence>
<gene>
    <name evidence="1" type="ORF">GCM10010981_31030</name>
</gene>
<accession>A0ABQ1GA13</accession>
<dbReference type="EMBL" id="BMJA01000002">
    <property type="protein sequence ID" value="GGA39591.1"/>
    <property type="molecule type" value="Genomic_DNA"/>
</dbReference>
<comment type="caution">
    <text evidence="1">The sequence shown here is derived from an EMBL/GenBank/DDBJ whole genome shotgun (WGS) entry which is preliminary data.</text>
</comment>
<protein>
    <submittedName>
        <fullName evidence="1">Uncharacterized protein</fullName>
    </submittedName>
</protein>